<dbReference type="Pfam" id="PF06262">
    <property type="entry name" value="Zincin_1"/>
    <property type="match status" value="1"/>
</dbReference>
<dbReference type="InterPro" id="IPR010428">
    <property type="entry name" value="Zincin_1"/>
</dbReference>
<accession>A0A2A9D111</accession>
<comment type="caution">
    <text evidence="1">The sequence shown here is derived from an EMBL/GenBank/DDBJ whole genome shotgun (WGS) entry which is preliminary data.</text>
</comment>
<dbReference type="InterPro" id="IPR038555">
    <property type="entry name" value="Zincin_1_sf"/>
</dbReference>
<dbReference type="Proteomes" id="UP000224915">
    <property type="component" value="Unassembled WGS sequence"/>
</dbReference>
<gene>
    <name evidence="1" type="ORF">ATL40_1942</name>
</gene>
<proteinExistence type="predicted"/>
<evidence type="ECO:0000313" key="1">
    <source>
        <dbReference type="EMBL" id="PFG20344.1"/>
    </source>
</evidence>
<organism evidence="1 2">
    <name type="scientific">Serinibacter salmoneus</name>
    <dbReference type="NCBI Taxonomy" id="556530"/>
    <lineage>
        <taxon>Bacteria</taxon>
        <taxon>Bacillati</taxon>
        <taxon>Actinomycetota</taxon>
        <taxon>Actinomycetes</taxon>
        <taxon>Micrococcales</taxon>
        <taxon>Beutenbergiaceae</taxon>
        <taxon>Serinibacter</taxon>
    </lineage>
</organism>
<reference evidence="1 2" key="1">
    <citation type="submission" date="2017-10" db="EMBL/GenBank/DDBJ databases">
        <title>Sequencing the genomes of 1000 actinobacteria strains.</title>
        <authorList>
            <person name="Klenk H.-P."/>
        </authorList>
    </citation>
    <scope>NUCLEOTIDE SEQUENCE [LARGE SCALE GENOMIC DNA]</scope>
    <source>
        <strain evidence="1 2">DSM 21801</strain>
    </source>
</reference>
<protein>
    <submittedName>
        <fullName evidence="1">Zinicin-like metallopeptidase</fullName>
    </submittedName>
</protein>
<keyword evidence="2" id="KW-1185">Reference proteome</keyword>
<dbReference type="AlphaFoldDB" id="A0A2A9D111"/>
<name>A0A2A9D111_9MICO</name>
<dbReference type="CDD" id="cd12954">
    <property type="entry name" value="MMP_TTHA0227_like_1"/>
    <property type="match status" value="1"/>
</dbReference>
<dbReference type="EMBL" id="PDJD01000001">
    <property type="protein sequence ID" value="PFG20344.1"/>
    <property type="molecule type" value="Genomic_DNA"/>
</dbReference>
<dbReference type="SUPFAM" id="SSF55486">
    <property type="entry name" value="Metalloproteases ('zincins'), catalytic domain"/>
    <property type="match status" value="1"/>
</dbReference>
<evidence type="ECO:0000313" key="2">
    <source>
        <dbReference type="Proteomes" id="UP000224915"/>
    </source>
</evidence>
<dbReference type="Gene3D" id="3.30.2010.20">
    <property type="match status" value="1"/>
</dbReference>
<sequence length="80" mass="8934">MEFGIEDVPPSDPAPWEHEVALGRCFAADRVAGLPARVVIYRRPVEARAEGRQALRDLLREVIVEHVAELLGRPPEIIDP</sequence>